<reference evidence="1 2" key="1">
    <citation type="submission" date="2020-09" db="EMBL/GenBank/DDBJ databases">
        <title>Diversity and distribution of actinomycetes associated with coral in the coast of Hainan.</title>
        <authorList>
            <person name="Li F."/>
        </authorList>
    </citation>
    <scope>NUCLEOTIDE SEQUENCE [LARGE SCALE GENOMIC DNA]</scope>
    <source>
        <strain evidence="1 2">HNM0947</strain>
    </source>
</reference>
<gene>
    <name evidence="1" type="ORF">IDM40_15730</name>
</gene>
<sequence length="85" mass="9579">MTDLRTQHEATVAYDALNDSAHALQARYISLSRDALGDPQQQEAWNARVLNARDAVAEVDPDNLKAIETLTEQFRRELRELKDAG</sequence>
<comment type="caution">
    <text evidence="1">The sequence shown here is derived from an EMBL/GenBank/DDBJ whole genome shotgun (WGS) entry which is preliminary data.</text>
</comment>
<protein>
    <submittedName>
        <fullName evidence="1">Uncharacterized protein</fullName>
    </submittedName>
</protein>
<organism evidence="1 2">
    <name type="scientific">Nocardiopsis coralli</name>
    <dbReference type="NCBI Taxonomy" id="2772213"/>
    <lineage>
        <taxon>Bacteria</taxon>
        <taxon>Bacillati</taxon>
        <taxon>Actinomycetota</taxon>
        <taxon>Actinomycetes</taxon>
        <taxon>Streptosporangiales</taxon>
        <taxon>Nocardiopsidaceae</taxon>
        <taxon>Nocardiopsis</taxon>
    </lineage>
</organism>
<evidence type="ECO:0000313" key="1">
    <source>
        <dbReference type="EMBL" id="MBE3000143.1"/>
    </source>
</evidence>
<name>A0ABR9P8G9_9ACTN</name>
<dbReference type="Proteomes" id="UP000806528">
    <property type="component" value="Unassembled WGS sequence"/>
</dbReference>
<evidence type="ECO:0000313" key="2">
    <source>
        <dbReference type="Proteomes" id="UP000806528"/>
    </source>
</evidence>
<accession>A0ABR9P8G9</accession>
<dbReference type="RefSeq" id="WP_193122760.1">
    <property type="nucleotide sequence ID" value="NZ_JADBGI010000013.1"/>
</dbReference>
<proteinExistence type="predicted"/>
<keyword evidence="2" id="KW-1185">Reference proteome</keyword>
<dbReference type="EMBL" id="JADBGI010000013">
    <property type="protein sequence ID" value="MBE3000143.1"/>
    <property type="molecule type" value="Genomic_DNA"/>
</dbReference>